<feature type="transmembrane region" description="Helical" evidence="6">
    <location>
        <begin position="155"/>
        <end position="183"/>
    </location>
</feature>
<keyword evidence="3 6" id="KW-0812">Transmembrane</keyword>
<evidence type="ECO:0000256" key="1">
    <source>
        <dbReference type="ARBA" id="ARBA00004141"/>
    </source>
</evidence>
<proteinExistence type="inferred from homology"/>
<evidence type="ECO:0000313" key="7">
    <source>
        <dbReference type="EMBL" id="KAJ8418899.1"/>
    </source>
</evidence>
<dbReference type="InterPro" id="IPR008661">
    <property type="entry name" value="L6_membrane"/>
</dbReference>
<feature type="transmembrane region" description="Helical" evidence="6">
    <location>
        <begin position="12"/>
        <end position="31"/>
    </location>
</feature>
<dbReference type="AlphaFoldDB" id="A0AAD7TDC7"/>
<evidence type="ECO:0000256" key="4">
    <source>
        <dbReference type="ARBA" id="ARBA00022989"/>
    </source>
</evidence>
<dbReference type="Proteomes" id="UP001221898">
    <property type="component" value="Unassembled WGS sequence"/>
</dbReference>
<evidence type="ECO:0000256" key="6">
    <source>
        <dbReference type="SAM" id="Phobius"/>
    </source>
</evidence>
<gene>
    <name evidence="7" type="ORF">AAFF_G00003980</name>
</gene>
<keyword evidence="8" id="KW-1185">Reference proteome</keyword>
<dbReference type="PANTHER" id="PTHR14198:SF18">
    <property type="entry name" value="TRANSMEMBRANE 4 L6 FAMILY MEMBER 1"/>
    <property type="match status" value="1"/>
</dbReference>
<evidence type="ECO:0008006" key="9">
    <source>
        <dbReference type="Google" id="ProtNLM"/>
    </source>
</evidence>
<keyword evidence="5 6" id="KW-0472">Membrane</keyword>
<evidence type="ECO:0000256" key="3">
    <source>
        <dbReference type="ARBA" id="ARBA00022692"/>
    </source>
</evidence>
<evidence type="ECO:0000313" key="8">
    <source>
        <dbReference type="Proteomes" id="UP001221898"/>
    </source>
</evidence>
<feature type="transmembrane region" description="Helical" evidence="6">
    <location>
        <begin position="88"/>
        <end position="110"/>
    </location>
</feature>
<evidence type="ECO:0000256" key="2">
    <source>
        <dbReference type="ARBA" id="ARBA00006193"/>
    </source>
</evidence>
<dbReference type="GO" id="GO:0016020">
    <property type="term" value="C:membrane"/>
    <property type="evidence" value="ECO:0007669"/>
    <property type="project" value="UniProtKB-SubCell"/>
</dbReference>
<dbReference type="Pfam" id="PF05805">
    <property type="entry name" value="L6_membrane"/>
    <property type="match status" value="1"/>
</dbReference>
<comment type="similarity">
    <text evidence="2">Belongs to the L6 tetraspanin family.</text>
</comment>
<name>A0AAD7TDC7_9TELE</name>
<organism evidence="7 8">
    <name type="scientific">Aldrovandia affinis</name>
    <dbReference type="NCBI Taxonomy" id="143900"/>
    <lineage>
        <taxon>Eukaryota</taxon>
        <taxon>Metazoa</taxon>
        <taxon>Chordata</taxon>
        <taxon>Craniata</taxon>
        <taxon>Vertebrata</taxon>
        <taxon>Euteleostomi</taxon>
        <taxon>Actinopterygii</taxon>
        <taxon>Neopterygii</taxon>
        <taxon>Teleostei</taxon>
        <taxon>Notacanthiformes</taxon>
        <taxon>Halosauridae</taxon>
        <taxon>Aldrovandia</taxon>
    </lineage>
</organism>
<reference evidence="7" key="1">
    <citation type="journal article" date="2023" name="Science">
        <title>Genome structures resolve the early diversification of teleost fishes.</title>
        <authorList>
            <person name="Parey E."/>
            <person name="Louis A."/>
            <person name="Montfort J."/>
            <person name="Bouchez O."/>
            <person name="Roques C."/>
            <person name="Iampietro C."/>
            <person name="Lluch J."/>
            <person name="Castinel A."/>
            <person name="Donnadieu C."/>
            <person name="Desvignes T."/>
            <person name="Floi Bucao C."/>
            <person name="Jouanno E."/>
            <person name="Wen M."/>
            <person name="Mejri S."/>
            <person name="Dirks R."/>
            <person name="Jansen H."/>
            <person name="Henkel C."/>
            <person name="Chen W.J."/>
            <person name="Zahm M."/>
            <person name="Cabau C."/>
            <person name="Klopp C."/>
            <person name="Thompson A.W."/>
            <person name="Robinson-Rechavi M."/>
            <person name="Braasch I."/>
            <person name="Lecointre G."/>
            <person name="Bobe J."/>
            <person name="Postlethwait J.H."/>
            <person name="Berthelot C."/>
            <person name="Roest Crollius H."/>
            <person name="Guiguen Y."/>
        </authorList>
    </citation>
    <scope>NUCLEOTIDE SEQUENCE</scope>
    <source>
        <strain evidence="7">NC1722</strain>
    </source>
</reference>
<accession>A0AAD7TDC7</accession>
<dbReference type="PANTHER" id="PTHR14198">
    <property type="entry name" value="TRANSMEMBRANE 4 L6 FAMILY MEMBER 1-RELATED"/>
    <property type="match status" value="1"/>
</dbReference>
<protein>
    <recommendedName>
        <fullName evidence="9">Transmembrane 4 L6 family member 1</fullName>
    </recommendedName>
</protein>
<sequence>MCSKSFTRSLGIALIPLAVCCIVANVLLYFPNGETKYAQEEHLTNYVWFFVGIAGGGVVMFLPVVVFINLEKCANCCASDGSAMCSSVMAALIGLAGSGYCFVVSALALMEGPYCFADQRWQSPFINQSGDYLFHRQTWSRCAEPRNVVEWNVTLFSILLGLSGLESIICAVQVVNGLVAAVCRPCCYKQRYSLNA</sequence>
<comment type="caution">
    <text evidence="7">The sequence shown here is derived from an EMBL/GenBank/DDBJ whole genome shotgun (WGS) entry which is preliminary data.</text>
</comment>
<evidence type="ECO:0000256" key="5">
    <source>
        <dbReference type="ARBA" id="ARBA00023136"/>
    </source>
</evidence>
<keyword evidence="4 6" id="KW-1133">Transmembrane helix</keyword>
<feature type="transmembrane region" description="Helical" evidence="6">
    <location>
        <begin position="46"/>
        <end position="68"/>
    </location>
</feature>
<comment type="subcellular location">
    <subcellularLocation>
        <location evidence="1">Membrane</location>
        <topology evidence="1">Multi-pass membrane protein</topology>
    </subcellularLocation>
</comment>
<dbReference type="EMBL" id="JAINUG010000001">
    <property type="protein sequence ID" value="KAJ8418899.1"/>
    <property type="molecule type" value="Genomic_DNA"/>
</dbReference>